<keyword evidence="4 12" id="KW-0926">Vacuole</keyword>
<dbReference type="Proteomes" id="UP000070700">
    <property type="component" value="Unassembled WGS sequence"/>
</dbReference>
<name>A0A194X9R1_MOLSC</name>
<dbReference type="OrthoDB" id="192733at2759"/>
<feature type="transmembrane region" description="Helical" evidence="12">
    <location>
        <begin position="147"/>
        <end position="170"/>
    </location>
</feature>
<dbReference type="FunCoup" id="A0A194X9R1">
    <property type="interactions" value="49"/>
</dbReference>
<dbReference type="GO" id="GO:0005774">
    <property type="term" value="C:vacuolar membrane"/>
    <property type="evidence" value="ECO:0007669"/>
    <property type="project" value="UniProtKB-SubCell"/>
</dbReference>
<evidence type="ECO:0000256" key="8">
    <source>
        <dbReference type="ARBA" id="ARBA00023006"/>
    </source>
</evidence>
<feature type="transmembrane region" description="Helical" evidence="12">
    <location>
        <begin position="32"/>
        <end position="51"/>
    </location>
</feature>
<accession>A0A194X9R1</accession>
<evidence type="ECO:0000256" key="5">
    <source>
        <dbReference type="ARBA" id="ARBA00022692"/>
    </source>
</evidence>
<dbReference type="GeneID" id="28830869"/>
<feature type="compositionally biased region" description="Basic and acidic residues" evidence="13">
    <location>
        <begin position="9"/>
        <end position="18"/>
    </location>
</feature>
<dbReference type="InterPro" id="IPR024671">
    <property type="entry name" value="Atg22-like"/>
</dbReference>
<comment type="subcellular location">
    <subcellularLocation>
        <location evidence="1 12">Vacuole membrane</location>
        <topology evidence="1 12">Multi-pass membrane protein</topology>
    </subcellularLocation>
</comment>
<dbReference type="KEGG" id="psco:LY89DRAFT_748077"/>
<dbReference type="GO" id="GO:0032974">
    <property type="term" value="P:amino acid transmembrane export from vacuole"/>
    <property type="evidence" value="ECO:0007669"/>
    <property type="project" value="InterPro"/>
</dbReference>
<evidence type="ECO:0000256" key="3">
    <source>
        <dbReference type="ARBA" id="ARBA00022448"/>
    </source>
</evidence>
<dbReference type="STRING" id="149040.A0A194X9R1"/>
<dbReference type="InParanoid" id="A0A194X9R1"/>
<feature type="transmembrane region" description="Helical" evidence="12">
    <location>
        <begin position="115"/>
        <end position="135"/>
    </location>
</feature>
<keyword evidence="15" id="KW-1185">Reference proteome</keyword>
<evidence type="ECO:0000256" key="9">
    <source>
        <dbReference type="ARBA" id="ARBA00023136"/>
    </source>
</evidence>
<evidence type="ECO:0000256" key="10">
    <source>
        <dbReference type="ARBA" id="ARBA00023180"/>
    </source>
</evidence>
<dbReference type="PANTHER" id="PTHR23519">
    <property type="entry name" value="AUTOPHAGY-RELATED PROTEIN 22"/>
    <property type="match status" value="1"/>
</dbReference>
<feature type="transmembrane region" description="Helical" evidence="12">
    <location>
        <begin position="398"/>
        <end position="418"/>
    </location>
</feature>
<proteinExistence type="inferred from homology"/>
<comment type="similarity">
    <text evidence="2 12">Belongs to the ATG22 family.</text>
</comment>
<evidence type="ECO:0000256" key="1">
    <source>
        <dbReference type="ARBA" id="ARBA00004128"/>
    </source>
</evidence>
<evidence type="ECO:0000256" key="6">
    <source>
        <dbReference type="ARBA" id="ARBA00022970"/>
    </source>
</evidence>
<reference evidence="14 15" key="1">
    <citation type="submission" date="2015-10" db="EMBL/GenBank/DDBJ databases">
        <title>Full genome of DAOMC 229536 Phialocephala scopiformis, a fungal endophyte of spruce producing the potent anti-insectan compound rugulosin.</title>
        <authorList>
            <consortium name="DOE Joint Genome Institute"/>
            <person name="Walker A.K."/>
            <person name="Frasz S.L."/>
            <person name="Seifert K.A."/>
            <person name="Miller J.D."/>
            <person name="Mondo S.J."/>
            <person name="Labutti K."/>
            <person name="Lipzen A."/>
            <person name="Dockter R."/>
            <person name="Kennedy M."/>
            <person name="Grigoriev I.V."/>
            <person name="Spatafora J.W."/>
        </authorList>
    </citation>
    <scope>NUCLEOTIDE SEQUENCE [LARGE SCALE GENOMIC DNA]</scope>
    <source>
        <strain evidence="14 15">CBS 120377</strain>
    </source>
</reference>
<dbReference type="Gene3D" id="1.20.1250.20">
    <property type="entry name" value="MFS general substrate transporter like domains"/>
    <property type="match status" value="1"/>
</dbReference>
<evidence type="ECO:0000256" key="12">
    <source>
        <dbReference type="RuleBase" id="RU363073"/>
    </source>
</evidence>
<protein>
    <recommendedName>
        <fullName evidence="12">Autophagy-related protein</fullName>
    </recommendedName>
</protein>
<dbReference type="SUPFAM" id="SSF103473">
    <property type="entry name" value="MFS general substrate transporter"/>
    <property type="match status" value="1"/>
</dbReference>
<feature type="transmembrane region" description="Helical" evidence="12">
    <location>
        <begin position="362"/>
        <end position="386"/>
    </location>
</feature>
<keyword evidence="7 12" id="KW-1133">Transmembrane helix</keyword>
<organism evidence="14 15">
    <name type="scientific">Mollisia scopiformis</name>
    <name type="common">Conifer needle endophyte fungus</name>
    <name type="synonym">Phialocephala scopiformis</name>
    <dbReference type="NCBI Taxonomy" id="149040"/>
    <lineage>
        <taxon>Eukaryota</taxon>
        <taxon>Fungi</taxon>
        <taxon>Dikarya</taxon>
        <taxon>Ascomycota</taxon>
        <taxon>Pezizomycotina</taxon>
        <taxon>Leotiomycetes</taxon>
        <taxon>Helotiales</taxon>
        <taxon>Mollisiaceae</taxon>
        <taxon>Mollisia</taxon>
    </lineage>
</organism>
<dbReference type="Pfam" id="PF11700">
    <property type="entry name" value="ATG22"/>
    <property type="match status" value="1"/>
</dbReference>
<dbReference type="EMBL" id="KQ947415">
    <property type="protein sequence ID" value="KUJ16915.1"/>
    <property type="molecule type" value="Genomic_DNA"/>
</dbReference>
<gene>
    <name evidence="14" type="ORF">LY89DRAFT_748077</name>
</gene>
<evidence type="ECO:0000256" key="13">
    <source>
        <dbReference type="SAM" id="MobiDB-lite"/>
    </source>
</evidence>
<evidence type="ECO:0000256" key="4">
    <source>
        <dbReference type="ARBA" id="ARBA00022554"/>
    </source>
</evidence>
<dbReference type="CDD" id="cd17483">
    <property type="entry name" value="MFS_Atg22_like"/>
    <property type="match status" value="1"/>
</dbReference>
<evidence type="ECO:0000313" key="15">
    <source>
        <dbReference type="Proteomes" id="UP000070700"/>
    </source>
</evidence>
<feature type="transmembrane region" description="Helical" evidence="12">
    <location>
        <begin position="533"/>
        <end position="553"/>
    </location>
</feature>
<keyword evidence="8 12" id="KW-0072">Autophagy</keyword>
<dbReference type="AlphaFoldDB" id="A0A194X9R1"/>
<evidence type="ECO:0000256" key="7">
    <source>
        <dbReference type="ARBA" id="ARBA00022989"/>
    </source>
</evidence>
<keyword evidence="10" id="KW-0325">Glycoprotein</keyword>
<feature type="transmembrane region" description="Helical" evidence="12">
    <location>
        <begin position="297"/>
        <end position="317"/>
    </location>
</feature>
<dbReference type="InterPro" id="IPR050495">
    <property type="entry name" value="ATG22/LtaA_families"/>
</dbReference>
<dbReference type="GO" id="GO:0006914">
    <property type="term" value="P:autophagy"/>
    <property type="evidence" value="ECO:0007669"/>
    <property type="project" value="UniProtKB-KW"/>
</dbReference>
<dbReference type="InterPro" id="IPR036259">
    <property type="entry name" value="MFS_trans_sf"/>
</dbReference>
<feature type="transmembrane region" description="Helical" evidence="12">
    <location>
        <begin position="263"/>
        <end position="285"/>
    </location>
</feature>
<comment type="function">
    <text evidence="11 12">Vacuolar effluxer which mediate the efflux of amino acids resulting from autophagic degradation. The release of autophagic amino acids allows the maintenance of protein synthesis and viability during nitrogen starvation.</text>
</comment>
<keyword evidence="5 12" id="KW-0812">Transmembrane</keyword>
<keyword evidence="6 12" id="KW-0029">Amino-acid transport</keyword>
<feature type="transmembrane region" description="Helical" evidence="12">
    <location>
        <begin position="176"/>
        <end position="200"/>
    </location>
</feature>
<keyword evidence="3 12" id="KW-0813">Transport</keyword>
<evidence type="ECO:0000313" key="14">
    <source>
        <dbReference type="EMBL" id="KUJ16915.1"/>
    </source>
</evidence>
<dbReference type="RefSeq" id="XP_018071270.1">
    <property type="nucleotide sequence ID" value="XM_018221143.1"/>
</dbReference>
<dbReference type="InterPro" id="IPR044738">
    <property type="entry name" value="Atg22"/>
</dbReference>
<feature type="transmembrane region" description="Helical" evidence="12">
    <location>
        <begin position="465"/>
        <end position="482"/>
    </location>
</feature>
<sequence>MENSTTADRGPREPRYEGEDVSPTTDRELKGFYAYSLAAEVFAVCGVGSFLPVTLEQLARERGTLWSDRTTSCMAKSATDAGKTAVARVLSRASDSDNNQCIVNVIGLEITTSSFAMYTFSLAVFVQALTLVSFSSVADHGTYRKKLLLTFAFTGAVCSMLFMVVVPSIFLVASVLTIISVTCLGCSFVLLNSYLPLLVANHPESRGNQRDLDNAAELHIPQSPGLRRRESSDQYLSHIPHAKASKSDAAELKLSTLISSKGVGIGYLAAVGVQLLSILILFFLSKVSVSSTLALRLVLLLVGLWWFAFSIPSMLYLRARPGPPMKSMSPNGSRWRSFFTYVSFAWISLWRTIKVASKLRQVVIFLVAWFLLSDATATISGTAILFARTELKMGTVPIALLSITVTTMGIAGAFVWPIVARRFHLKTNHTIVACIALMEIIPIYGLMGYIPLFKAWGVIGLQQPFEIYILGVIYGFVMGGLSSHCRSFFGQLIPPGSEAAFYALYAITDKGSSAVGPAIVGAIVDASGTIRPAFAFLAVMTALPAPLIWIVNAEKGQIDAARMADLVQKAGNDGDSLELHSVGYEEAEGLMRDHD</sequence>
<feature type="region of interest" description="Disordered" evidence="13">
    <location>
        <begin position="1"/>
        <end position="23"/>
    </location>
</feature>
<feature type="transmembrane region" description="Helical" evidence="12">
    <location>
        <begin position="430"/>
        <end position="453"/>
    </location>
</feature>
<dbReference type="PANTHER" id="PTHR23519:SF3">
    <property type="entry name" value="AUTOPHAGY-RELATED PROTEIN 22-2"/>
    <property type="match status" value="1"/>
</dbReference>
<evidence type="ECO:0000256" key="2">
    <source>
        <dbReference type="ARBA" id="ARBA00006978"/>
    </source>
</evidence>
<evidence type="ECO:0000256" key="11">
    <source>
        <dbReference type="ARBA" id="ARBA00024801"/>
    </source>
</evidence>
<keyword evidence="9 12" id="KW-0472">Membrane</keyword>